<proteinExistence type="predicted"/>
<protein>
    <submittedName>
        <fullName evidence="1">Uncharacterized protein</fullName>
    </submittedName>
</protein>
<dbReference type="AlphaFoldDB" id="A0A0X8G581"/>
<dbReference type="EMBL" id="CP013355">
    <property type="protein sequence ID" value="AMC10304.1"/>
    <property type="molecule type" value="Genomic_DNA"/>
</dbReference>
<dbReference type="Proteomes" id="UP000059672">
    <property type="component" value="Chromosome"/>
</dbReference>
<dbReference type="STRING" id="1622118.Lupro_03105"/>
<evidence type="ECO:0000313" key="1">
    <source>
        <dbReference type="EMBL" id="AMC10304.1"/>
    </source>
</evidence>
<organism evidence="1 2">
    <name type="scientific">Lutibacter profundi</name>
    <dbReference type="NCBI Taxonomy" id="1622118"/>
    <lineage>
        <taxon>Bacteria</taxon>
        <taxon>Pseudomonadati</taxon>
        <taxon>Bacteroidota</taxon>
        <taxon>Flavobacteriia</taxon>
        <taxon>Flavobacteriales</taxon>
        <taxon>Flavobacteriaceae</taxon>
        <taxon>Lutibacter</taxon>
    </lineage>
</organism>
<keyword evidence="2" id="KW-1185">Reference proteome</keyword>
<sequence length="155" mass="18974">MKKIVFIIFILSTNLFFSQEKNNNYFSLYKDGKSYLKPIKYILFLPERDREKDYKSDIFFYIQGERFVFSKNIHSIDTCSNIFFKKLKFEDVSGLKEKEYLFFKQKVNENNLNKKLFSSMPLTKTHLFFKVFIIKKVENDKYIKYEVDWEYSHSY</sequence>
<dbReference type="KEGG" id="lut:Lupro_03105"/>
<dbReference type="OrthoDB" id="1377166at2"/>
<reference evidence="2" key="1">
    <citation type="submission" date="2015-12" db="EMBL/GenBank/DDBJ databases">
        <title>Complete genome sequence of Lutibacter profundus strain LP1.</title>
        <authorList>
            <person name="Wissuwa J."/>
            <person name="Le Moine Bauer S."/>
            <person name="Stokke R."/>
            <person name="Dahle H."/>
            <person name="Steen I.H."/>
        </authorList>
    </citation>
    <scope>NUCLEOTIDE SEQUENCE [LARGE SCALE GENOMIC DNA]</scope>
    <source>
        <strain evidence="2">LP1</strain>
    </source>
</reference>
<name>A0A0X8G581_9FLAO</name>
<accession>A0A0X8G581</accession>
<reference evidence="1 2" key="2">
    <citation type="journal article" date="2016" name="Int. J. Syst. Evol. Microbiol.">
        <title>Lutibacter profundi sp. nov., isolated from a deep-sea hydrothermal system on the Arctic Mid-Ocean Ridge and emended description of the genus Lutibacter.</title>
        <authorList>
            <person name="Le Moine Bauer S."/>
            <person name="Roalkvam I."/>
            <person name="Steen I.H."/>
            <person name="Dahle H."/>
        </authorList>
    </citation>
    <scope>NUCLEOTIDE SEQUENCE [LARGE SCALE GENOMIC DNA]</scope>
    <source>
        <strain evidence="1 2">LP1</strain>
    </source>
</reference>
<dbReference type="RefSeq" id="WP_068206174.1">
    <property type="nucleotide sequence ID" value="NZ_CP013355.1"/>
</dbReference>
<evidence type="ECO:0000313" key="2">
    <source>
        <dbReference type="Proteomes" id="UP000059672"/>
    </source>
</evidence>
<gene>
    <name evidence="1" type="ORF">Lupro_03105</name>
</gene>